<feature type="repeat" description="ANK" evidence="3">
    <location>
        <begin position="857"/>
        <end position="889"/>
    </location>
</feature>
<feature type="repeat" description="ANK" evidence="3">
    <location>
        <begin position="757"/>
        <end position="789"/>
    </location>
</feature>
<sequence>MDPLSIAASIAGLLTITGAIVSRGYAQISQAKKQDTDFAALLNEVASFSGILLGLQSQFNAIGESEDSPFPWFAQGSADTWQETLKTCEQTLTEIKEILESRASSKTVRLMVKGVAMTARIEKLVVQVERFKSLFILCLQLQNNADTRTTTRLTLEVVDILHGIADKQEVMARKADAKEQAELRNKIVDWLGPTSEAMHDDIVRSRDPQSCQWLLERDEFLNWLGSDGFASFWLWGIQGSGKTVIVSKIIEVIESSFLEEGDVMVYHYCRFSDSAASSSARVLGAIAAQLLSRLPESVPVPAILSKLLNRYRSRSYPGLTELREAFHELCQHCRRVFVIIDGLDEVSERAGVLQFLTDLEVVGGVFKVFVASRPEVDLETNFESYLTVPITQSDLQLDMETHVRQQLENLQIGDDEEATQDLIVSELVERAQGMFLWAVCQLDHLSRIRTAITADVLTALPRGLENTFAEILLKLEDEDQSLALNILRVIMFSERALDITELIEAVAMTPNARIRNLRQLRNNSLRRPNDVFQLCGSLIRQSHTTGKISLSHYSVKEFLSLPVLGKSRPNPFYLEGKASQISQFRTCIQYLSLEDFASETFRETLRLAQDPLYSDSDLQVITNFPFLDYASSYWAQHLKYLDEKDFQAIWLLLRGFLDSKEGSFDTWILISQYTHGDYKYPLGSKAVHVAALYGLEVLLAGLLRADPASRTKQTSDGRAPLHIALENEQEVVVDLLLDSTEKIDPLVAESLSVRDQRGRTPLHTAIESGNELAVVKLVTVGADVNAVQSDGSTPISVAVENRWDLLAEFLSQMADSSKTLADGRSLLHIAAQSGSLVWATALLKFHEDQLVDARDENDWTALHYAVDREHAHIARKLLDSDCLIEAYDKNGWTPLHAAIRRQNLECASLLLNRVWPGGKPRTVPPTSSSRATPPDNPTSRASRLLPSRESRRPVPSSSLSGKYAHEPRRDRPQRPDDEEPFSLDVFPLSRRRKPSPLHLAVQESYTDGVRLLAQHQDKLFMLGLDKNETSDCLAVALESGNTDIILVLIQMVSKPDLGKELPRLLALSSDPINEILKEIITTEEIYATHLPHIIPSDMESIVPSMLLLWPEANDAAIITGIKKCPKLAKMLIGNGIPSSRILLEESQEPLLHRALRGVSVDLDFARYLVEQGANVNVKDGVGDTPLLALAESSFAALLQKHQQLSFEAAEYLVSQGADIHALDPRSRGLCHKAASAGNNKILEWALRTLNLNPCSRDKNSRTPLLLAVEGGRIGTVQLLIKHLISNEGGDESATHERVIDAMEYANMRSAPLLRAMIDRSERNIVIVTTLVEADEEAFRKLNSHRQSDVSGLRTAFYIEALTWAIDCNFADAFNFLLPKISKAALRSRTNLDGDSVFHAAAAADGNEYLKTLLQTLISEEDGDGKALYATNIAKEAPMDIVIGRGDGKKFNLLVLHGVVPTLAQISKAKEKGIEVSEELEAQARARSTV</sequence>
<feature type="domain" description="NACHT" evidence="5">
    <location>
        <begin position="230"/>
        <end position="374"/>
    </location>
</feature>
<evidence type="ECO:0000313" key="6">
    <source>
        <dbReference type="EMBL" id="KAF2682172.1"/>
    </source>
</evidence>
<proteinExistence type="predicted"/>
<evidence type="ECO:0000256" key="2">
    <source>
        <dbReference type="ARBA" id="ARBA00023043"/>
    </source>
</evidence>
<dbReference type="SUPFAM" id="SSF48403">
    <property type="entry name" value="Ankyrin repeat"/>
    <property type="match status" value="3"/>
</dbReference>
<keyword evidence="2 3" id="KW-0040">ANK repeat</keyword>
<evidence type="ECO:0000256" key="3">
    <source>
        <dbReference type="PROSITE-ProRule" id="PRU00023"/>
    </source>
</evidence>
<dbReference type="InterPro" id="IPR027417">
    <property type="entry name" value="P-loop_NTPase"/>
</dbReference>
<dbReference type="InterPro" id="IPR036770">
    <property type="entry name" value="Ankyrin_rpt-contain_sf"/>
</dbReference>
<dbReference type="PROSITE" id="PS50297">
    <property type="entry name" value="ANK_REP_REGION"/>
    <property type="match status" value="3"/>
</dbReference>
<keyword evidence="7" id="KW-1185">Reference proteome</keyword>
<dbReference type="PANTHER" id="PTHR24198:SF165">
    <property type="entry name" value="ANKYRIN REPEAT-CONTAINING PROTEIN-RELATED"/>
    <property type="match status" value="1"/>
</dbReference>
<organism evidence="6 7">
    <name type="scientific">Lentithecium fluviatile CBS 122367</name>
    <dbReference type="NCBI Taxonomy" id="1168545"/>
    <lineage>
        <taxon>Eukaryota</taxon>
        <taxon>Fungi</taxon>
        <taxon>Dikarya</taxon>
        <taxon>Ascomycota</taxon>
        <taxon>Pezizomycotina</taxon>
        <taxon>Dothideomycetes</taxon>
        <taxon>Pleosporomycetidae</taxon>
        <taxon>Pleosporales</taxon>
        <taxon>Massarineae</taxon>
        <taxon>Lentitheciaceae</taxon>
        <taxon>Lentithecium</taxon>
    </lineage>
</organism>
<dbReference type="InterPro" id="IPR002110">
    <property type="entry name" value="Ankyrin_rpt"/>
</dbReference>
<dbReference type="Pfam" id="PF12796">
    <property type="entry name" value="Ank_2"/>
    <property type="match status" value="3"/>
</dbReference>
<evidence type="ECO:0000256" key="1">
    <source>
        <dbReference type="ARBA" id="ARBA00022737"/>
    </source>
</evidence>
<dbReference type="PANTHER" id="PTHR24198">
    <property type="entry name" value="ANKYRIN REPEAT AND PROTEIN KINASE DOMAIN-CONTAINING PROTEIN"/>
    <property type="match status" value="1"/>
</dbReference>
<feature type="repeat" description="ANK" evidence="3">
    <location>
        <begin position="1146"/>
        <end position="1180"/>
    </location>
</feature>
<dbReference type="SMART" id="SM00248">
    <property type="entry name" value="ANK"/>
    <property type="match status" value="14"/>
</dbReference>
<feature type="repeat" description="ANK" evidence="3">
    <location>
        <begin position="890"/>
        <end position="913"/>
    </location>
</feature>
<reference evidence="6" key="1">
    <citation type="journal article" date="2020" name="Stud. Mycol.">
        <title>101 Dothideomycetes genomes: a test case for predicting lifestyles and emergence of pathogens.</title>
        <authorList>
            <person name="Haridas S."/>
            <person name="Albert R."/>
            <person name="Binder M."/>
            <person name="Bloem J."/>
            <person name="Labutti K."/>
            <person name="Salamov A."/>
            <person name="Andreopoulos B."/>
            <person name="Baker S."/>
            <person name="Barry K."/>
            <person name="Bills G."/>
            <person name="Bluhm B."/>
            <person name="Cannon C."/>
            <person name="Castanera R."/>
            <person name="Culley D."/>
            <person name="Daum C."/>
            <person name="Ezra D."/>
            <person name="Gonzalez J."/>
            <person name="Henrissat B."/>
            <person name="Kuo A."/>
            <person name="Liang C."/>
            <person name="Lipzen A."/>
            <person name="Lutzoni F."/>
            <person name="Magnuson J."/>
            <person name="Mondo S."/>
            <person name="Nolan M."/>
            <person name="Ohm R."/>
            <person name="Pangilinan J."/>
            <person name="Park H.-J."/>
            <person name="Ramirez L."/>
            <person name="Alfaro M."/>
            <person name="Sun H."/>
            <person name="Tritt A."/>
            <person name="Yoshinaga Y."/>
            <person name="Zwiers L.-H."/>
            <person name="Turgeon B."/>
            <person name="Goodwin S."/>
            <person name="Spatafora J."/>
            <person name="Crous P."/>
            <person name="Grigoriev I."/>
        </authorList>
    </citation>
    <scope>NUCLEOTIDE SEQUENCE</scope>
    <source>
        <strain evidence="6">CBS 122367</strain>
    </source>
</reference>
<dbReference type="Gene3D" id="1.25.40.20">
    <property type="entry name" value="Ankyrin repeat-containing domain"/>
    <property type="match status" value="3"/>
</dbReference>
<feature type="region of interest" description="Disordered" evidence="4">
    <location>
        <begin position="917"/>
        <end position="987"/>
    </location>
</feature>
<dbReference type="EMBL" id="MU005588">
    <property type="protein sequence ID" value="KAF2682172.1"/>
    <property type="molecule type" value="Genomic_DNA"/>
</dbReference>
<keyword evidence="1" id="KW-0677">Repeat</keyword>
<evidence type="ECO:0000256" key="4">
    <source>
        <dbReference type="SAM" id="MobiDB-lite"/>
    </source>
</evidence>
<dbReference type="Proteomes" id="UP000799291">
    <property type="component" value="Unassembled WGS sequence"/>
</dbReference>
<dbReference type="InterPro" id="IPR056884">
    <property type="entry name" value="NPHP3-like_N"/>
</dbReference>
<feature type="compositionally biased region" description="Basic and acidic residues" evidence="4">
    <location>
        <begin position="963"/>
        <end position="975"/>
    </location>
</feature>
<dbReference type="PROSITE" id="PS50837">
    <property type="entry name" value="NACHT"/>
    <property type="match status" value="1"/>
</dbReference>
<dbReference type="Gene3D" id="3.40.50.300">
    <property type="entry name" value="P-loop containing nucleotide triphosphate hydrolases"/>
    <property type="match status" value="1"/>
</dbReference>
<gene>
    <name evidence="6" type="ORF">K458DRAFT_391203</name>
</gene>
<evidence type="ECO:0000259" key="5">
    <source>
        <dbReference type="PROSITE" id="PS50837"/>
    </source>
</evidence>
<protein>
    <submittedName>
        <fullName evidence="6">Ankyrin</fullName>
    </submittedName>
</protein>
<name>A0A6G1IVA2_9PLEO</name>
<feature type="repeat" description="ANK" evidence="3">
    <location>
        <begin position="716"/>
        <end position="744"/>
    </location>
</feature>
<dbReference type="InterPro" id="IPR007111">
    <property type="entry name" value="NACHT_NTPase"/>
</dbReference>
<accession>A0A6G1IVA2</accession>
<dbReference type="SUPFAM" id="SSF52540">
    <property type="entry name" value="P-loop containing nucleoside triphosphate hydrolases"/>
    <property type="match status" value="1"/>
</dbReference>
<dbReference type="Pfam" id="PF24883">
    <property type="entry name" value="NPHP3_N"/>
    <property type="match status" value="1"/>
</dbReference>
<evidence type="ECO:0000313" key="7">
    <source>
        <dbReference type="Proteomes" id="UP000799291"/>
    </source>
</evidence>
<dbReference type="OrthoDB" id="3944243at2759"/>
<dbReference type="PROSITE" id="PS50088">
    <property type="entry name" value="ANK_REPEAT"/>
    <property type="match status" value="5"/>
</dbReference>